<dbReference type="EMBL" id="CDHK01000003">
    <property type="protein sequence ID" value="CEO59150.1"/>
    <property type="molecule type" value="Genomic_DNA"/>
</dbReference>
<dbReference type="Proteomes" id="UP000042958">
    <property type="component" value="Unassembled WGS sequence"/>
</dbReference>
<evidence type="ECO:0000313" key="1">
    <source>
        <dbReference type="EMBL" id="CEO59150.1"/>
    </source>
</evidence>
<reference evidence="1" key="1">
    <citation type="submission" date="2014-11" db="EMBL/GenBank/DDBJ databases">
        <authorList>
            <person name="Zhu J."/>
            <person name="Qi W."/>
            <person name="Song R."/>
        </authorList>
    </citation>
    <scope>NUCLEOTIDE SEQUENCE [LARGE SCALE GENOMIC DNA]</scope>
</reference>
<protein>
    <submittedName>
        <fullName evidence="1">Uncharacterized protein</fullName>
    </submittedName>
</protein>
<keyword evidence="3" id="KW-1185">Reference proteome</keyword>
<dbReference type="InterPro" id="IPR013785">
    <property type="entry name" value="Aldolase_TIM"/>
</dbReference>
<dbReference type="AlphaFoldDB" id="A0A0F7VGE4"/>
<reference evidence="3" key="2">
    <citation type="journal article" date="2015" name="Genome Announc.">
        <title>Draft genome sequence of the fungus Penicillium brasilianum MG11.</title>
        <authorList>
            <person name="Horn F."/>
            <person name="Linde J."/>
            <person name="Mattern D.J."/>
            <person name="Walther G."/>
            <person name="Guthke R."/>
            <person name="Brakhage A.A."/>
            <person name="Valiante V."/>
        </authorList>
    </citation>
    <scope>NUCLEOTIDE SEQUENCE [LARGE SCALE GENOMIC DNA]</scope>
    <source>
        <strain evidence="3">MG11</strain>
    </source>
</reference>
<evidence type="ECO:0000313" key="2">
    <source>
        <dbReference type="EMBL" id="OOQ87735.1"/>
    </source>
</evidence>
<reference evidence="4" key="3">
    <citation type="submission" date="2015-09" db="EMBL/GenBank/DDBJ databases">
        <authorList>
            <person name="Fill T.P."/>
            <person name="Baretta J.F."/>
            <person name="de Almeida L.G."/>
            <person name="Rocha M."/>
            <person name="de Souza D.H."/>
            <person name="Malavazi I."/>
            <person name="Cerdeira L.T."/>
            <person name="Hong H."/>
            <person name="Samborskyy M."/>
            <person name="de Vasconcelos A.T."/>
            <person name="Leadlay P."/>
            <person name="Rodrigues-Filho E."/>
        </authorList>
    </citation>
    <scope>NUCLEOTIDE SEQUENCE [LARGE SCALE GENOMIC DNA]</scope>
    <source>
        <strain evidence="4">LaBioMMi 136</strain>
    </source>
</reference>
<dbReference type="STRING" id="104259.A0A0F7VGE4"/>
<proteinExistence type="predicted"/>
<dbReference type="Gene3D" id="3.20.20.70">
    <property type="entry name" value="Aldolase class I"/>
    <property type="match status" value="1"/>
</dbReference>
<organism evidence="1 3">
    <name type="scientific">Penicillium brasilianum</name>
    <dbReference type="NCBI Taxonomy" id="104259"/>
    <lineage>
        <taxon>Eukaryota</taxon>
        <taxon>Fungi</taxon>
        <taxon>Dikarya</taxon>
        <taxon>Ascomycota</taxon>
        <taxon>Pezizomycotina</taxon>
        <taxon>Eurotiomycetes</taxon>
        <taxon>Eurotiomycetidae</taxon>
        <taxon>Eurotiales</taxon>
        <taxon>Aspergillaceae</taxon>
        <taxon>Penicillium</taxon>
    </lineage>
</organism>
<gene>
    <name evidence="2" type="ORF">PEBR_16296</name>
    <name evidence="1" type="ORF">PMG11_03836</name>
</gene>
<evidence type="ECO:0000313" key="4">
    <source>
        <dbReference type="Proteomes" id="UP000190744"/>
    </source>
</evidence>
<reference evidence="2" key="4">
    <citation type="submission" date="2015-09" db="EMBL/GenBank/DDBJ databases">
        <authorList>
            <person name="Jackson K.R."/>
            <person name="Lunt B.L."/>
            <person name="Fisher J.N.B."/>
            <person name="Gardner A.V."/>
            <person name="Bailey M.E."/>
            <person name="Deus L.M."/>
            <person name="Earl A.S."/>
            <person name="Gibby P.D."/>
            <person name="Hartmann K.A."/>
            <person name="Liu J.E."/>
            <person name="Manci A.M."/>
            <person name="Nielsen D.A."/>
            <person name="Solomon M.B."/>
            <person name="Breakwell D.P."/>
            <person name="Burnett S.H."/>
            <person name="Grose J.H."/>
        </authorList>
    </citation>
    <scope>NUCLEOTIDE SEQUENCE [LARGE SCALE GENOMIC DNA]</scope>
    <source>
        <strain evidence="2">LaBioMMi 136</strain>
    </source>
</reference>
<accession>A0A0F7VGE4</accession>
<evidence type="ECO:0000313" key="3">
    <source>
        <dbReference type="Proteomes" id="UP000042958"/>
    </source>
</evidence>
<dbReference type="Proteomes" id="UP000190744">
    <property type="component" value="Unassembled WGS sequence"/>
</dbReference>
<sequence length="409" mass="45071">MSETDRVPDNRILEYIQDLAAAKKGLPYGQPVGVLVSQTITDSATLLKLTAEVGPHIAVLQVQADIIDDWSDDTIDQLTYYAKKHGFILWEGSRVLNCTVNFMGRGTANFQTRQVLADLIRRKYTHGTAKVAQWSNLATSWAPGVPLHEQEKDLLIPTLRKAAREAVATTVKTIETEISATNGEEDYDEIEVPMSPPSTNGWLEFSSENFGSALRKSSTISVTESTTLQPHVEPDEGVPAPPLLSRGLALCLPSAIDSAFTREFRQSTIMAACANHDFVVGLLTSEPFFTSYTGDYLFDLAFQDNHGTPQLGRDILEAIPYLENKHSFALFSLVPPELIQNYESDPIRSMKGDSPEEDQPESVVKLYYMVEQALKLRGANRKESLGSHQETSSIPAGPSILHVPVVILP</sequence>
<dbReference type="OrthoDB" id="10263753at2759"/>
<name>A0A0F7VGE4_PENBI</name>
<dbReference type="EMBL" id="LJBN01000123">
    <property type="protein sequence ID" value="OOQ87735.1"/>
    <property type="molecule type" value="Genomic_DNA"/>
</dbReference>